<dbReference type="KEGG" id="vta:B0370"/>
<reference evidence="1 2" key="1">
    <citation type="submission" date="2017-10" db="EMBL/GenBank/DDBJ databases">
        <authorList>
            <person name="Banno H."/>
            <person name="Chua N.-H."/>
        </authorList>
    </citation>
    <scope>NUCLEOTIDE SEQUENCE [LARGE SCALE GENOMIC DNA]</scope>
    <source>
        <strain evidence="1">Vibrio tapetis CECT4600</strain>
    </source>
</reference>
<gene>
    <name evidence="1" type="ORF">VTAP4600_B0370</name>
</gene>
<sequence length="71" mass="8323">MRYSSVQITCVLAKRRLNLIVRLIIRMKKADNEFTNMDSKRFRSTYPLANKCCATSVTRTDMRLLTTDSFQ</sequence>
<accession>A0A2N8ZJA7</accession>
<protein>
    <submittedName>
        <fullName evidence="1">Uncharacterized protein</fullName>
    </submittedName>
</protein>
<proteinExistence type="predicted"/>
<dbReference type="AlphaFoldDB" id="A0A2N8ZJA7"/>
<keyword evidence="2" id="KW-1185">Reference proteome</keyword>
<dbReference type="EMBL" id="LT960612">
    <property type="protein sequence ID" value="SON51981.1"/>
    <property type="molecule type" value="Genomic_DNA"/>
</dbReference>
<evidence type="ECO:0000313" key="2">
    <source>
        <dbReference type="Proteomes" id="UP000235828"/>
    </source>
</evidence>
<dbReference type="Proteomes" id="UP000235828">
    <property type="component" value="Chromosome B"/>
</dbReference>
<evidence type="ECO:0000313" key="1">
    <source>
        <dbReference type="EMBL" id="SON51981.1"/>
    </source>
</evidence>
<name>A0A2N8ZJA7_9VIBR</name>
<organism evidence="1 2">
    <name type="scientific">Vibrio tapetis subsp. tapetis</name>
    <dbReference type="NCBI Taxonomy" id="1671868"/>
    <lineage>
        <taxon>Bacteria</taxon>
        <taxon>Pseudomonadati</taxon>
        <taxon>Pseudomonadota</taxon>
        <taxon>Gammaproteobacteria</taxon>
        <taxon>Vibrionales</taxon>
        <taxon>Vibrionaceae</taxon>
        <taxon>Vibrio</taxon>
    </lineage>
</organism>